<dbReference type="KEGG" id="sva:SVA_3233"/>
<dbReference type="RefSeq" id="WP_197703257.1">
    <property type="nucleotide sequence ID" value="NZ_AP014936.1"/>
</dbReference>
<keyword evidence="1" id="KW-0812">Transmembrane</keyword>
<keyword evidence="1" id="KW-1133">Transmembrane helix</keyword>
<reference evidence="3 4" key="1">
    <citation type="submission" date="2015-08" db="EMBL/GenBank/DDBJ databases">
        <title>Complete genome sequence of Sulfurifustis variabilis.</title>
        <authorList>
            <person name="Miura A."/>
            <person name="Kojima H."/>
            <person name="Fukui M."/>
        </authorList>
    </citation>
    <scope>NUCLEOTIDE SEQUENCE [LARGE SCALE GENOMIC DNA]</scope>
    <source>
        <strain evidence="4">skN76</strain>
    </source>
</reference>
<dbReference type="Proteomes" id="UP000218899">
    <property type="component" value="Chromosome"/>
</dbReference>
<dbReference type="InterPro" id="IPR018649">
    <property type="entry name" value="SHOCT"/>
</dbReference>
<accession>A0A1B4VCU8</accession>
<name>A0A1B4VCU8_9GAMM</name>
<gene>
    <name evidence="3" type="ORF">SVA_3233</name>
</gene>
<feature type="transmembrane region" description="Helical" evidence="1">
    <location>
        <begin position="14"/>
        <end position="32"/>
    </location>
</feature>
<proteinExistence type="predicted"/>
<evidence type="ECO:0000259" key="2">
    <source>
        <dbReference type="Pfam" id="PF09851"/>
    </source>
</evidence>
<evidence type="ECO:0000313" key="3">
    <source>
        <dbReference type="EMBL" id="BAU49781.1"/>
    </source>
</evidence>
<dbReference type="AlphaFoldDB" id="A0A1B4VCU8"/>
<keyword evidence="1" id="KW-0472">Membrane</keyword>
<keyword evidence="4" id="KW-1185">Reference proteome</keyword>
<organism evidence="3 4">
    <name type="scientific">Sulfurifustis variabilis</name>
    <dbReference type="NCBI Taxonomy" id="1675686"/>
    <lineage>
        <taxon>Bacteria</taxon>
        <taxon>Pseudomonadati</taxon>
        <taxon>Pseudomonadota</taxon>
        <taxon>Gammaproteobacteria</taxon>
        <taxon>Acidiferrobacterales</taxon>
        <taxon>Acidiferrobacteraceae</taxon>
        <taxon>Sulfurifustis</taxon>
    </lineage>
</organism>
<evidence type="ECO:0000313" key="4">
    <source>
        <dbReference type="Proteomes" id="UP000218899"/>
    </source>
</evidence>
<dbReference type="EMBL" id="AP014936">
    <property type="protein sequence ID" value="BAU49781.1"/>
    <property type="molecule type" value="Genomic_DNA"/>
</dbReference>
<dbReference type="Pfam" id="PF09851">
    <property type="entry name" value="SHOCT"/>
    <property type="match status" value="1"/>
</dbReference>
<sequence length="74" mass="8633">MMGYDGWGFFGMHALWWLFWIAVIGAAAVFLFQAPTRPPPARETPLELLQRRYAAGEISKEEYGERKRTLERDE</sequence>
<feature type="domain" description="SHOCT" evidence="2">
    <location>
        <begin position="44"/>
        <end position="70"/>
    </location>
</feature>
<protein>
    <submittedName>
        <fullName evidence="3">Membrane protein</fullName>
    </submittedName>
</protein>
<evidence type="ECO:0000256" key="1">
    <source>
        <dbReference type="SAM" id="Phobius"/>
    </source>
</evidence>